<dbReference type="InterPro" id="IPR020287">
    <property type="entry name" value="Tail_sheath_C"/>
</dbReference>
<dbReference type="Pfam" id="PF04984">
    <property type="entry name" value="Phage_sheath_1"/>
    <property type="match status" value="1"/>
</dbReference>
<feature type="domain" description="Tail sheath protein C-terminal" evidence="3">
    <location>
        <begin position="227"/>
        <end position="348"/>
    </location>
</feature>
<dbReference type="Gene3D" id="3.30.1370.220">
    <property type="match status" value="1"/>
</dbReference>
<evidence type="ECO:0000256" key="1">
    <source>
        <dbReference type="ARBA" id="ARBA00008005"/>
    </source>
</evidence>
<evidence type="ECO:0000259" key="2">
    <source>
        <dbReference type="Pfam" id="PF04984"/>
    </source>
</evidence>
<comment type="similarity">
    <text evidence="1">Belongs to the myoviridae tail sheath protein family.</text>
</comment>
<dbReference type="Gene3D" id="3.40.50.11790">
    <property type="match status" value="1"/>
</dbReference>
<dbReference type="OrthoDB" id="89060at2"/>
<feature type="domain" description="Tail sheath protein subtilisin-like" evidence="2">
    <location>
        <begin position="78"/>
        <end position="220"/>
    </location>
</feature>
<organism evidence="4 5">
    <name type="scientific">Eisenbergiella tayi</name>
    <dbReference type="NCBI Taxonomy" id="1432052"/>
    <lineage>
        <taxon>Bacteria</taxon>
        <taxon>Bacillati</taxon>
        <taxon>Bacillota</taxon>
        <taxon>Clostridia</taxon>
        <taxon>Lachnospirales</taxon>
        <taxon>Lachnospiraceae</taxon>
        <taxon>Eisenbergiella</taxon>
    </lineage>
</organism>
<dbReference type="EMBL" id="MEHA01000039">
    <property type="protein sequence ID" value="ODR42191.1"/>
    <property type="molecule type" value="Genomic_DNA"/>
</dbReference>
<dbReference type="Proteomes" id="UP000094271">
    <property type="component" value="Unassembled WGS sequence"/>
</dbReference>
<gene>
    <name evidence="4" type="ORF">BEI59_32145</name>
</gene>
<dbReference type="AlphaFoldDB" id="A0A1E3U980"/>
<dbReference type="InterPro" id="IPR035089">
    <property type="entry name" value="Phage_sheath_subtilisin"/>
</dbReference>
<evidence type="ECO:0008006" key="6">
    <source>
        <dbReference type="Google" id="ProtNLM"/>
    </source>
</evidence>
<evidence type="ECO:0000313" key="4">
    <source>
        <dbReference type="EMBL" id="ODR42191.1"/>
    </source>
</evidence>
<proteinExistence type="inferred from homology"/>
<reference evidence="4 5" key="1">
    <citation type="submission" date="2016-08" db="EMBL/GenBank/DDBJ databases">
        <authorList>
            <person name="Seilhamer J.J."/>
        </authorList>
    </citation>
    <scope>NUCLEOTIDE SEQUENCE [LARGE SCALE GENOMIC DNA]</scope>
    <source>
        <strain evidence="4 5">NML150140-1</strain>
    </source>
</reference>
<name>A0A1E3U980_9FIRM</name>
<comment type="caution">
    <text evidence="4">The sequence shown here is derived from an EMBL/GenBank/DDBJ whole genome shotgun (WGS) entry which is preliminary data.</text>
</comment>
<dbReference type="Pfam" id="PF17482">
    <property type="entry name" value="Phage_sheath_1C"/>
    <property type="match status" value="1"/>
</dbReference>
<accession>A0A1E3U980</accession>
<protein>
    <recommendedName>
        <fullName evidence="6">Phage tail sheath protein</fullName>
    </recommendedName>
</protein>
<evidence type="ECO:0000313" key="5">
    <source>
        <dbReference type="Proteomes" id="UP000094271"/>
    </source>
</evidence>
<sequence>MNIVFIEKAASAARRGERGVVGLVLKDATPLTTVIYPGSDIPKELSDENKELVNFALTGYETAPKKVYLYVMDMEGETTDEYKKMLNYFETIKVNWLVIPPVKLDNKTEDIVSWIKTQREEKRTIKAVLPTINADTEGVVNVESSLFIGEKEYPPEKAAVRVAGLLAGTPITISSTYAPLTDFTDCTRLNRSELDAAVDNGKFVFMWDGEKVKVCRAVNSLTTITADKGENFRKIKIVEAMDMMQDDITLTAQDNYIGRYANSYDNKCLLITAINEYFRELIRSGIIQSGICEIDVEAQRKYLEGKGIDTQDMSDQEIKEANTGAHVYLRATVSILDAIEDIDLNIYI</sequence>
<evidence type="ECO:0000259" key="3">
    <source>
        <dbReference type="Pfam" id="PF17482"/>
    </source>
</evidence>